<evidence type="ECO:0000313" key="1">
    <source>
        <dbReference type="EMBL" id="OIT40787.1"/>
    </source>
</evidence>
<accession>A0A314LHY5</accession>
<name>A0A314LHY5_NICAT</name>
<proteinExistence type="predicted"/>
<dbReference type="AlphaFoldDB" id="A0A314LHY5"/>
<evidence type="ECO:0000313" key="2">
    <source>
        <dbReference type="Proteomes" id="UP000187609"/>
    </source>
</evidence>
<organism evidence="1 2">
    <name type="scientific">Nicotiana attenuata</name>
    <name type="common">Coyote tobacco</name>
    <dbReference type="NCBI Taxonomy" id="49451"/>
    <lineage>
        <taxon>Eukaryota</taxon>
        <taxon>Viridiplantae</taxon>
        <taxon>Streptophyta</taxon>
        <taxon>Embryophyta</taxon>
        <taxon>Tracheophyta</taxon>
        <taxon>Spermatophyta</taxon>
        <taxon>Magnoliopsida</taxon>
        <taxon>eudicotyledons</taxon>
        <taxon>Gunneridae</taxon>
        <taxon>Pentapetalae</taxon>
        <taxon>asterids</taxon>
        <taxon>lamiids</taxon>
        <taxon>Solanales</taxon>
        <taxon>Solanaceae</taxon>
        <taxon>Nicotianoideae</taxon>
        <taxon>Nicotianeae</taxon>
        <taxon>Nicotiana</taxon>
    </lineage>
</organism>
<reference evidence="1" key="1">
    <citation type="submission" date="2016-11" db="EMBL/GenBank/DDBJ databases">
        <title>The genome of Nicotiana attenuata.</title>
        <authorList>
            <person name="Xu S."/>
            <person name="Brockmoeller T."/>
            <person name="Gaquerel E."/>
            <person name="Navarro A."/>
            <person name="Kuhl H."/>
            <person name="Gase K."/>
            <person name="Ling Z."/>
            <person name="Zhou W."/>
            <person name="Kreitzer C."/>
            <person name="Stanke M."/>
            <person name="Tang H."/>
            <person name="Lyons E."/>
            <person name="Pandey P."/>
            <person name="Pandey S.P."/>
            <person name="Timmermann B."/>
            <person name="Baldwin I.T."/>
        </authorList>
    </citation>
    <scope>NUCLEOTIDE SEQUENCE [LARGE SCALE GENOMIC DNA]</scope>
    <source>
        <strain evidence="1">UT</strain>
    </source>
</reference>
<sequence>MNKKKLWDKLCSDQFSQHNICINLTIDNTKANGKVSFIQGRFRAKQVRNGLLIFHVTHKLTVKMFISSDNYIKGYQHELHYINGHIRESQVTTVASRTI</sequence>
<gene>
    <name evidence="1" type="ORF">A4A49_24577</name>
</gene>
<dbReference type="Proteomes" id="UP000187609">
    <property type="component" value="Unassembled WGS sequence"/>
</dbReference>
<comment type="caution">
    <text evidence="1">The sequence shown here is derived from an EMBL/GenBank/DDBJ whole genome shotgun (WGS) entry which is preliminary data.</text>
</comment>
<dbReference type="EMBL" id="MJEQ01000002">
    <property type="protein sequence ID" value="OIT40787.1"/>
    <property type="molecule type" value="Genomic_DNA"/>
</dbReference>
<dbReference type="Gramene" id="OIT40787">
    <property type="protein sequence ID" value="OIT40787"/>
    <property type="gene ID" value="A4A49_24577"/>
</dbReference>
<keyword evidence="2" id="KW-1185">Reference proteome</keyword>
<protein>
    <submittedName>
        <fullName evidence="1">Uncharacterized protein</fullName>
    </submittedName>
</protein>